<gene>
    <name evidence="3" type="ORF">M8523_25825</name>
</gene>
<comment type="caution">
    <text evidence="3">The sequence shown here is derived from an EMBL/GenBank/DDBJ whole genome shotgun (WGS) entry which is preliminary data.</text>
</comment>
<dbReference type="InterPro" id="IPR027417">
    <property type="entry name" value="P-loop_NTPase"/>
</dbReference>
<dbReference type="EMBL" id="JAMOIM010000025">
    <property type="protein sequence ID" value="MCW6511406.1"/>
    <property type="molecule type" value="Genomic_DNA"/>
</dbReference>
<proteinExistence type="predicted"/>
<dbReference type="PANTHER" id="PTHR39184:SF1">
    <property type="entry name" value="PBSX PHAGE TERMINASE LARGE SUBUNIT"/>
    <property type="match status" value="1"/>
</dbReference>
<evidence type="ECO:0000313" key="4">
    <source>
        <dbReference type="Proteomes" id="UP001165667"/>
    </source>
</evidence>
<name>A0AA41YZF6_9HYPH</name>
<evidence type="ECO:0000313" key="3">
    <source>
        <dbReference type="EMBL" id="MCW6511406.1"/>
    </source>
</evidence>
<dbReference type="Gene3D" id="3.40.50.300">
    <property type="entry name" value="P-loop containing nucleotide triphosphate hydrolases"/>
    <property type="match status" value="1"/>
</dbReference>
<evidence type="ECO:0000259" key="2">
    <source>
        <dbReference type="Pfam" id="PF17288"/>
    </source>
</evidence>
<dbReference type="InterPro" id="IPR006437">
    <property type="entry name" value="Phage_terminase_lsu"/>
</dbReference>
<keyword evidence="4" id="KW-1185">Reference proteome</keyword>
<feature type="domain" description="Phage terminase large subunit C-terminal" evidence="2">
    <location>
        <begin position="260"/>
        <end position="350"/>
    </location>
</feature>
<dbReference type="InterPro" id="IPR035413">
    <property type="entry name" value="Terminase_L_C"/>
</dbReference>
<dbReference type="Pfam" id="PF17288">
    <property type="entry name" value="Terminase_3C"/>
    <property type="match status" value="1"/>
</dbReference>
<organism evidence="3 4">
    <name type="scientific">Lichenifustis flavocetrariae</name>
    <dbReference type="NCBI Taxonomy" id="2949735"/>
    <lineage>
        <taxon>Bacteria</taxon>
        <taxon>Pseudomonadati</taxon>
        <taxon>Pseudomonadota</taxon>
        <taxon>Alphaproteobacteria</taxon>
        <taxon>Hyphomicrobiales</taxon>
        <taxon>Lichenihabitantaceae</taxon>
        <taxon>Lichenifustis</taxon>
    </lineage>
</organism>
<accession>A0AA41YZF6</accession>
<protein>
    <submittedName>
        <fullName evidence="3">PBSX family phage terminase large subunit</fullName>
    </submittedName>
</protein>
<dbReference type="Gene3D" id="3.30.420.280">
    <property type="match status" value="1"/>
</dbReference>
<dbReference type="Pfam" id="PF04466">
    <property type="entry name" value="Terminase_3"/>
    <property type="match status" value="1"/>
</dbReference>
<feature type="domain" description="Phage terminase large subunit N-terminal" evidence="1">
    <location>
        <begin position="2"/>
        <end position="154"/>
    </location>
</feature>
<dbReference type="AlphaFoldDB" id="A0AA41YZF6"/>
<dbReference type="NCBIfam" id="TIGR01547">
    <property type="entry name" value="phage_term_2"/>
    <property type="match status" value="1"/>
</dbReference>
<evidence type="ECO:0000259" key="1">
    <source>
        <dbReference type="Pfam" id="PF04466"/>
    </source>
</evidence>
<dbReference type="Proteomes" id="UP001165667">
    <property type="component" value="Unassembled WGS sequence"/>
</dbReference>
<sequence>MATALVLLAAQRPLRILAARQFQRSIRDSSKRLIDDRIAHLGLRRRFKSTETDIVGTNGSAILFAGLATNPESVKSMEGIDIAWVEEAATISQASLEILIPTIRKEGSELWFAWNPRLATDPVDALFRTGLPPPDSIIRRVTYADNPWFPAVLDAERRWDLARDPAKHAHIWDGEYRRHAEAQIFTGWRIDTLDPPEGARPFFGADWGFAADPTVLVRCWLFDRVLFIDHEAYRIGCPIAETGALFRTVEGTHGPGAWPITGDSARPELIDHLRREGFRIKPARKGKASVEDGIAFLQNRDIVVHPRCRHAIDELTLYSFKTDPLTGDILPIPEDRHNHVIDALRYAVEDARAAGYGLLKVL</sequence>
<dbReference type="InterPro" id="IPR052380">
    <property type="entry name" value="Viral_DNA_packaging_terminase"/>
</dbReference>
<dbReference type="InterPro" id="IPR035412">
    <property type="entry name" value="Terminase_L_N"/>
</dbReference>
<reference evidence="3" key="1">
    <citation type="submission" date="2022-05" db="EMBL/GenBank/DDBJ databases">
        <authorList>
            <person name="Pankratov T."/>
        </authorList>
    </citation>
    <scope>NUCLEOTIDE SEQUENCE</scope>
    <source>
        <strain evidence="3">BP6-180914</strain>
    </source>
</reference>
<dbReference type="PANTHER" id="PTHR39184">
    <property type="match status" value="1"/>
</dbReference>